<name>A0AAV9I201_9PEZI</name>
<organism evidence="2 3">
    <name type="scientific">Cladorrhinum samala</name>
    <dbReference type="NCBI Taxonomy" id="585594"/>
    <lineage>
        <taxon>Eukaryota</taxon>
        <taxon>Fungi</taxon>
        <taxon>Dikarya</taxon>
        <taxon>Ascomycota</taxon>
        <taxon>Pezizomycotina</taxon>
        <taxon>Sordariomycetes</taxon>
        <taxon>Sordariomycetidae</taxon>
        <taxon>Sordariales</taxon>
        <taxon>Podosporaceae</taxon>
        <taxon>Cladorrhinum</taxon>
    </lineage>
</organism>
<dbReference type="Proteomes" id="UP001321749">
    <property type="component" value="Unassembled WGS sequence"/>
</dbReference>
<comment type="caution">
    <text evidence="2">The sequence shown here is derived from an EMBL/GenBank/DDBJ whole genome shotgun (WGS) entry which is preliminary data.</text>
</comment>
<accession>A0AAV9I201</accession>
<evidence type="ECO:0000313" key="3">
    <source>
        <dbReference type="Proteomes" id="UP001321749"/>
    </source>
</evidence>
<evidence type="ECO:0000256" key="1">
    <source>
        <dbReference type="SAM" id="MobiDB-lite"/>
    </source>
</evidence>
<feature type="region of interest" description="Disordered" evidence="1">
    <location>
        <begin position="24"/>
        <end position="86"/>
    </location>
</feature>
<evidence type="ECO:0000313" key="2">
    <source>
        <dbReference type="EMBL" id="KAK4466220.1"/>
    </source>
</evidence>
<sequence>MSGPSTPDRAAAAELLVLSPMALSSGTALSSSKKRRITPTAEASSPKKMAIITMPGSVSPPSVNQRRPLDQGTLPNPLFQGTPAQGPQDLSSVRHIILPFDLQGEPGNALDTEKRNLILKIFPGTTGIGSDGFFLVLQLRTLPPKPWPLTIGGVPLHLTVEIASGTPVPQGRMVSWRNGVIAQDQNGRNMDDWKPLFNAIKDHFQGIGVSITEVMYWSSCVMIVLKHRNTDMGKIPSQAANIRCFYLFDDEMGRPPAPQARRLTDPTPGNPDNSQYNTLQPGLRVTSSHLPSDPDMFLSTTSGVLLKDKLGNQFMTVASHGFPPECGTSVFHAQPGNGRRIGELIMEVAHTDVALVKLQDTETFSNITFESDDVPITKHIQLTRFVPTKNRRRFELIYLDSPDTGLIEASLILSSYQAIPIDDNSPEQYWVLTNWYYNGQDSGVNLPEGMCGTAIWNKEGEVLGFFKYAPKDGVMKDWCAGIAADELINKGYTLVNTSRV</sequence>
<reference evidence="2" key="2">
    <citation type="submission" date="2023-06" db="EMBL/GenBank/DDBJ databases">
        <authorList>
            <consortium name="Lawrence Berkeley National Laboratory"/>
            <person name="Mondo S.J."/>
            <person name="Hensen N."/>
            <person name="Bonometti L."/>
            <person name="Westerberg I."/>
            <person name="Brannstrom I.O."/>
            <person name="Guillou S."/>
            <person name="Cros-Aarteil S."/>
            <person name="Calhoun S."/>
            <person name="Haridas S."/>
            <person name="Kuo A."/>
            <person name="Pangilinan J."/>
            <person name="Riley R."/>
            <person name="Labutti K."/>
            <person name="Andreopoulos B."/>
            <person name="Lipzen A."/>
            <person name="Chen C."/>
            <person name="Yanf M."/>
            <person name="Daum C."/>
            <person name="Ng V."/>
            <person name="Clum A."/>
            <person name="Steindorff A."/>
            <person name="Ohm R."/>
            <person name="Martin F."/>
            <person name="Silar P."/>
            <person name="Natvig D."/>
            <person name="Lalanne C."/>
            <person name="Gautier V."/>
            <person name="Ament-Velasquez S.L."/>
            <person name="Kruys A."/>
            <person name="Hutchinson M.I."/>
            <person name="Powell A.J."/>
            <person name="Barry K."/>
            <person name="Miller A.N."/>
            <person name="Grigoriev I.V."/>
            <person name="Debuchy R."/>
            <person name="Gladieux P."/>
            <person name="Thoren M.H."/>
            <person name="Johannesson H."/>
        </authorList>
    </citation>
    <scope>NUCLEOTIDE SEQUENCE</scope>
    <source>
        <strain evidence="2">PSN324</strain>
    </source>
</reference>
<proteinExistence type="predicted"/>
<dbReference type="EMBL" id="MU864933">
    <property type="protein sequence ID" value="KAK4466220.1"/>
    <property type="molecule type" value="Genomic_DNA"/>
</dbReference>
<gene>
    <name evidence="2" type="ORF">QBC42DRAFT_329279</name>
</gene>
<keyword evidence="3" id="KW-1185">Reference proteome</keyword>
<reference evidence="2" key="1">
    <citation type="journal article" date="2023" name="Mol. Phylogenet. Evol.">
        <title>Genome-scale phylogeny and comparative genomics of the fungal order Sordariales.</title>
        <authorList>
            <person name="Hensen N."/>
            <person name="Bonometti L."/>
            <person name="Westerberg I."/>
            <person name="Brannstrom I.O."/>
            <person name="Guillou S."/>
            <person name="Cros-Aarteil S."/>
            <person name="Calhoun S."/>
            <person name="Haridas S."/>
            <person name="Kuo A."/>
            <person name="Mondo S."/>
            <person name="Pangilinan J."/>
            <person name="Riley R."/>
            <person name="LaButti K."/>
            <person name="Andreopoulos B."/>
            <person name="Lipzen A."/>
            <person name="Chen C."/>
            <person name="Yan M."/>
            <person name="Daum C."/>
            <person name="Ng V."/>
            <person name="Clum A."/>
            <person name="Steindorff A."/>
            <person name="Ohm R.A."/>
            <person name="Martin F."/>
            <person name="Silar P."/>
            <person name="Natvig D.O."/>
            <person name="Lalanne C."/>
            <person name="Gautier V."/>
            <person name="Ament-Velasquez S.L."/>
            <person name="Kruys A."/>
            <person name="Hutchinson M.I."/>
            <person name="Powell A.J."/>
            <person name="Barry K."/>
            <person name="Miller A.N."/>
            <person name="Grigoriev I.V."/>
            <person name="Debuchy R."/>
            <person name="Gladieux P."/>
            <person name="Hiltunen Thoren M."/>
            <person name="Johannesson H."/>
        </authorList>
    </citation>
    <scope>NUCLEOTIDE SEQUENCE</scope>
    <source>
        <strain evidence="2">PSN324</strain>
    </source>
</reference>
<dbReference type="AlphaFoldDB" id="A0AAV9I201"/>
<protein>
    <submittedName>
        <fullName evidence="2">Uncharacterized protein</fullName>
    </submittedName>
</protein>